<protein>
    <recommendedName>
        <fullName evidence="3">OmpR/PhoB-type domain-containing protein</fullName>
    </recommendedName>
</protein>
<dbReference type="GO" id="GO:0000160">
    <property type="term" value="P:phosphorelay signal transduction system"/>
    <property type="evidence" value="ECO:0007669"/>
    <property type="project" value="InterPro"/>
</dbReference>
<organism evidence="4 5">
    <name type="scientific">Rosistilla oblonga</name>
    <dbReference type="NCBI Taxonomy" id="2527990"/>
    <lineage>
        <taxon>Bacteria</taxon>
        <taxon>Pseudomonadati</taxon>
        <taxon>Planctomycetota</taxon>
        <taxon>Planctomycetia</taxon>
        <taxon>Pirellulales</taxon>
        <taxon>Pirellulaceae</taxon>
        <taxon>Rosistilla</taxon>
    </lineage>
</organism>
<evidence type="ECO:0000256" key="2">
    <source>
        <dbReference type="PROSITE-ProRule" id="PRU01091"/>
    </source>
</evidence>
<keyword evidence="1 2" id="KW-0238">DNA-binding</keyword>
<name>A0A518IT64_9BACT</name>
<keyword evidence="5" id="KW-1185">Reference proteome</keyword>
<dbReference type="InterPro" id="IPR001867">
    <property type="entry name" value="OmpR/PhoB-type_DNA-bd"/>
</dbReference>
<feature type="domain" description="OmpR/PhoB-type" evidence="3">
    <location>
        <begin position="120"/>
        <end position="224"/>
    </location>
</feature>
<dbReference type="PROSITE" id="PS51755">
    <property type="entry name" value="OMPR_PHOB"/>
    <property type="match status" value="1"/>
</dbReference>
<dbReference type="Gene3D" id="1.10.10.10">
    <property type="entry name" value="Winged helix-like DNA-binding domain superfamily/Winged helix DNA-binding domain"/>
    <property type="match status" value="1"/>
</dbReference>
<dbReference type="InterPro" id="IPR036388">
    <property type="entry name" value="WH-like_DNA-bd_sf"/>
</dbReference>
<dbReference type="Proteomes" id="UP000316770">
    <property type="component" value="Chromosome"/>
</dbReference>
<evidence type="ECO:0000313" key="5">
    <source>
        <dbReference type="Proteomes" id="UP000316770"/>
    </source>
</evidence>
<dbReference type="SUPFAM" id="SSF46894">
    <property type="entry name" value="C-terminal effector domain of the bipartite response regulators"/>
    <property type="match status" value="1"/>
</dbReference>
<evidence type="ECO:0000259" key="3">
    <source>
        <dbReference type="PROSITE" id="PS51755"/>
    </source>
</evidence>
<dbReference type="RefSeq" id="WP_197453169.1">
    <property type="nucleotide sequence ID" value="NZ_CP036318.1"/>
</dbReference>
<dbReference type="GO" id="GO:0003677">
    <property type="term" value="F:DNA binding"/>
    <property type="evidence" value="ECO:0007669"/>
    <property type="project" value="UniProtKB-UniRule"/>
</dbReference>
<feature type="DNA-binding region" description="OmpR/PhoB-type" evidence="2">
    <location>
        <begin position="120"/>
        <end position="224"/>
    </location>
</feature>
<proteinExistence type="predicted"/>
<dbReference type="InterPro" id="IPR016032">
    <property type="entry name" value="Sig_transdc_resp-reg_C-effctor"/>
</dbReference>
<accession>A0A518IT64</accession>
<reference evidence="4 5" key="1">
    <citation type="submission" date="2019-02" db="EMBL/GenBank/DDBJ databases">
        <title>Deep-cultivation of Planctomycetes and their phenomic and genomic characterization uncovers novel biology.</title>
        <authorList>
            <person name="Wiegand S."/>
            <person name="Jogler M."/>
            <person name="Boedeker C."/>
            <person name="Pinto D."/>
            <person name="Vollmers J."/>
            <person name="Rivas-Marin E."/>
            <person name="Kohn T."/>
            <person name="Peeters S.H."/>
            <person name="Heuer A."/>
            <person name="Rast P."/>
            <person name="Oberbeckmann S."/>
            <person name="Bunk B."/>
            <person name="Jeske O."/>
            <person name="Meyerdierks A."/>
            <person name="Storesund J.E."/>
            <person name="Kallscheuer N."/>
            <person name="Luecker S."/>
            <person name="Lage O.M."/>
            <person name="Pohl T."/>
            <person name="Merkel B.J."/>
            <person name="Hornburger P."/>
            <person name="Mueller R.-W."/>
            <person name="Bruemmer F."/>
            <person name="Labrenz M."/>
            <person name="Spormann A.M."/>
            <person name="Op den Camp H."/>
            <person name="Overmann J."/>
            <person name="Amann R."/>
            <person name="Jetten M.S.M."/>
            <person name="Mascher T."/>
            <person name="Medema M.H."/>
            <person name="Devos D.P."/>
            <person name="Kaster A.-K."/>
            <person name="Ovreas L."/>
            <person name="Rohde M."/>
            <person name="Galperin M.Y."/>
            <person name="Jogler C."/>
        </authorList>
    </citation>
    <scope>NUCLEOTIDE SEQUENCE [LARGE SCALE GENOMIC DNA]</scope>
    <source>
        <strain evidence="4 5">Mal33</strain>
    </source>
</reference>
<dbReference type="GO" id="GO:0006355">
    <property type="term" value="P:regulation of DNA-templated transcription"/>
    <property type="evidence" value="ECO:0007669"/>
    <property type="project" value="InterPro"/>
</dbReference>
<dbReference type="AlphaFoldDB" id="A0A518IT64"/>
<sequence length="224" mass="25272">MSVRIVHGANEGRFTLAGQTVRSIAKSLRDAFNIPEDAQTFVGGAEVSGDHVVADGETVEFVRTLGHKGGLNDFWSEREVTEFFGASAIADMADMEIRPVNESVFTSQQINNYLSRLTKPGETQHKPSPLIVDLSSMTLTYYDQAPIEIEGSLIFKLLNRLNVRPRHYVRLDTLKRDVWEDEFIDDQTVNRTARRLRKKLEEMQVQGVQLKTQNGGWALIFSDS</sequence>
<dbReference type="EMBL" id="CP036318">
    <property type="protein sequence ID" value="QDV56278.1"/>
    <property type="molecule type" value="Genomic_DNA"/>
</dbReference>
<evidence type="ECO:0000313" key="4">
    <source>
        <dbReference type="EMBL" id="QDV56278.1"/>
    </source>
</evidence>
<gene>
    <name evidence="4" type="ORF">Mal33_22600</name>
</gene>
<dbReference type="Pfam" id="PF00486">
    <property type="entry name" value="Trans_reg_C"/>
    <property type="match status" value="1"/>
</dbReference>
<evidence type="ECO:0000256" key="1">
    <source>
        <dbReference type="ARBA" id="ARBA00023125"/>
    </source>
</evidence>